<proteinExistence type="predicted"/>
<name>A0A2J0YSJ9_RHIML</name>
<accession>A0A2J0YSJ9</accession>
<comment type="caution">
    <text evidence="1">The sequence shown here is derived from an EMBL/GenBank/DDBJ whole genome shotgun (WGS) entry which is preliminary data.</text>
</comment>
<sequence length="71" mass="8157">NLLFSDGTVECNQFVKFTNSAGAVRIFLNYRKLQLVYLIPYGINFVHYLAKQFLIASIFKASKIQAVYFSL</sequence>
<evidence type="ECO:0000313" key="2">
    <source>
        <dbReference type="Proteomes" id="UP000231987"/>
    </source>
</evidence>
<organism evidence="1 2">
    <name type="scientific">Rhizobium meliloti</name>
    <name type="common">Ensifer meliloti</name>
    <name type="synonym">Sinorhizobium meliloti</name>
    <dbReference type="NCBI Taxonomy" id="382"/>
    <lineage>
        <taxon>Bacteria</taxon>
        <taxon>Pseudomonadati</taxon>
        <taxon>Pseudomonadota</taxon>
        <taxon>Alphaproteobacteria</taxon>
        <taxon>Hyphomicrobiales</taxon>
        <taxon>Rhizobiaceae</taxon>
        <taxon>Sinorhizobium/Ensifer group</taxon>
        <taxon>Sinorhizobium</taxon>
    </lineage>
</organism>
<protein>
    <submittedName>
        <fullName evidence="1">Uncharacterized protein</fullName>
    </submittedName>
</protein>
<gene>
    <name evidence="1" type="ORF">CEJ86_33570</name>
</gene>
<feature type="non-terminal residue" evidence="1">
    <location>
        <position position="1"/>
    </location>
</feature>
<dbReference type="Proteomes" id="UP000231987">
    <property type="component" value="Unassembled WGS sequence"/>
</dbReference>
<dbReference type="AlphaFoldDB" id="A0A2J0YSJ9"/>
<dbReference type="EMBL" id="NJGD01000115">
    <property type="protein sequence ID" value="PJR06982.1"/>
    <property type="molecule type" value="Genomic_DNA"/>
</dbReference>
<evidence type="ECO:0000313" key="1">
    <source>
        <dbReference type="EMBL" id="PJR06982.1"/>
    </source>
</evidence>
<reference evidence="1 2" key="1">
    <citation type="submission" date="2017-06" db="EMBL/GenBank/DDBJ databases">
        <title>Ensifer strains isolated from leguminous trees and herbs display diverse denitrification phenotypes with some acting as strong N2O sinks.</title>
        <authorList>
            <person name="Woliy K."/>
            <person name="Mania D."/>
            <person name="Bakken L.R."/>
            <person name="Frostegard A."/>
        </authorList>
    </citation>
    <scope>NUCLEOTIDE SEQUENCE [LARGE SCALE GENOMIC DNA]</scope>
    <source>
        <strain evidence="1 2">AC50a</strain>
    </source>
</reference>